<name>A0A644XSU3_9ZZZZ</name>
<sequence length="258" mass="27249">MGITSVSGSVYPVYSDVSGGVVNVKAGKYSSYALRVDSNLVSWGQNQAGQLGHSGTTNVFTPKVVDQTFGIGSFDAGDRHLAVIPEYEQSCSPSGITLTMDTVPDIILNVNGLVLSTTATGVSYQWYYNGSAIPGATGTSVTVAAWGTYYVVVTFANGCSGFSEEFEYGVGMDEYGISQLVLYPNPGRGEFTVMISGNKEAAEWRIINALGQTVTASAVEDNSSLFEVRGIQMAPGVYSIQVICRDGAVLTAKFTVTE</sequence>
<accession>A0A644XSU3</accession>
<dbReference type="EMBL" id="VSSQ01003152">
    <property type="protein sequence ID" value="MPM19310.1"/>
    <property type="molecule type" value="Genomic_DNA"/>
</dbReference>
<dbReference type="InterPro" id="IPR000408">
    <property type="entry name" value="Reg_chr_condens"/>
</dbReference>
<dbReference type="InterPro" id="IPR026444">
    <property type="entry name" value="Secre_tail"/>
</dbReference>
<reference evidence="2" key="1">
    <citation type="submission" date="2019-08" db="EMBL/GenBank/DDBJ databases">
        <authorList>
            <person name="Kucharzyk K."/>
            <person name="Murdoch R.W."/>
            <person name="Higgins S."/>
            <person name="Loffler F."/>
        </authorList>
    </citation>
    <scope>NUCLEOTIDE SEQUENCE</scope>
</reference>
<dbReference type="Gene3D" id="2.130.10.30">
    <property type="entry name" value="Regulator of chromosome condensation 1/beta-lactamase-inhibitor protein II"/>
    <property type="match status" value="1"/>
</dbReference>
<organism evidence="2">
    <name type="scientific">bioreactor metagenome</name>
    <dbReference type="NCBI Taxonomy" id="1076179"/>
    <lineage>
        <taxon>unclassified sequences</taxon>
        <taxon>metagenomes</taxon>
        <taxon>ecological metagenomes</taxon>
    </lineage>
</organism>
<dbReference type="Pfam" id="PF18962">
    <property type="entry name" value="Por_Secre_tail"/>
    <property type="match status" value="1"/>
</dbReference>
<dbReference type="AlphaFoldDB" id="A0A644XSU3"/>
<dbReference type="PROSITE" id="PS50012">
    <property type="entry name" value="RCC1_3"/>
    <property type="match status" value="1"/>
</dbReference>
<dbReference type="InterPro" id="IPR009091">
    <property type="entry name" value="RCC1/BLIP-II"/>
</dbReference>
<dbReference type="Pfam" id="PF00415">
    <property type="entry name" value="RCC1"/>
    <property type="match status" value="1"/>
</dbReference>
<evidence type="ECO:0000313" key="2">
    <source>
        <dbReference type="EMBL" id="MPM19310.1"/>
    </source>
</evidence>
<feature type="domain" description="Secretion system C-terminal sorting" evidence="1">
    <location>
        <begin position="182"/>
        <end position="250"/>
    </location>
</feature>
<dbReference type="SUPFAM" id="SSF50985">
    <property type="entry name" value="RCC1/BLIP-II"/>
    <property type="match status" value="1"/>
</dbReference>
<dbReference type="NCBIfam" id="TIGR04183">
    <property type="entry name" value="Por_Secre_tail"/>
    <property type="match status" value="1"/>
</dbReference>
<protein>
    <recommendedName>
        <fullName evidence="1">Secretion system C-terminal sorting domain-containing protein</fullName>
    </recommendedName>
</protein>
<evidence type="ECO:0000259" key="1">
    <source>
        <dbReference type="Pfam" id="PF18962"/>
    </source>
</evidence>
<gene>
    <name evidence="2" type="ORF">SDC9_65733</name>
</gene>
<comment type="caution">
    <text evidence="2">The sequence shown here is derived from an EMBL/GenBank/DDBJ whole genome shotgun (WGS) entry which is preliminary data.</text>
</comment>
<proteinExistence type="predicted"/>